<sequence length="300" mass="33309">MTSMPTAYPHDPCGQVPLQPPTSLVNHGAGQSTWGQYHPVLVSHSSQALLSPDAVANIQTAIEQAGRDNRKGVIAFASGDARTAYVLFRSALEQLECLGPCVHGTAAWNGMPAPANLQALEQSMMNASPPLLEAVPVPAFQDGYIYLYDNVLDFLRDAQRPDSKDRERFASKLSFYCSLVMFNIALAMHKHGIDNNEKESLVSAIHCYDMSMKSISTIRITDYTDKLMLIMLAIWNNQAQIYWSLHCYDHAKEILEGVRRLAARLLLERCPSLDEADQNHIYEFVLNVITVKEPTTAPCA</sequence>
<proteinExistence type="predicted"/>
<evidence type="ECO:0000313" key="2">
    <source>
        <dbReference type="EMBL" id="CAB9514470.1"/>
    </source>
</evidence>
<reference evidence="2" key="1">
    <citation type="submission" date="2020-06" db="EMBL/GenBank/DDBJ databases">
        <authorList>
            <consortium name="Plant Systems Biology data submission"/>
        </authorList>
    </citation>
    <scope>NUCLEOTIDE SEQUENCE</scope>
    <source>
        <strain evidence="2">D6</strain>
    </source>
</reference>
<dbReference type="EMBL" id="CAICTM010000654">
    <property type="protein sequence ID" value="CAB9514470.1"/>
    <property type="molecule type" value="Genomic_DNA"/>
</dbReference>
<evidence type="ECO:0000313" key="3">
    <source>
        <dbReference type="Proteomes" id="UP001153069"/>
    </source>
</evidence>
<protein>
    <submittedName>
        <fullName evidence="2">Uncharacterized protein</fullName>
    </submittedName>
</protein>
<dbReference type="Proteomes" id="UP001153069">
    <property type="component" value="Unassembled WGS sequence"/>
</dbReference>
<comment type="caution">
    <text evidence="2">The sequence shown here is derived from an EMBL/GenBank/DDBJ whole genome shotgun (WGS) entry which is preliminary data.</text>
</comment>
<feature type="region of interest" description="Disordered" evidence="1">
    <location>
        <begin position="1"/>
        <end position="29"/>
    </location>
</feature>
<organism evidence="2 3">
    <name type="scientific">Seminavis robusta</name>
    <dbReference type="NCBI Taxonomy" id="568900"/>
    <lineage>
        <taxon>Eukaryota</taxon>
        <taxon>Sar</taxon>
        <taxon>Stramenopiles</taxon>
        <taxon>Ochrophyta</taxon>
        <taxon>Bacillariophyta</taxon>
        <taxon>Bacillariophyceae</taxon>
        <taxon>Bacillariophycidae</taxon>
        <taxon>Naviculales</taxon>
        <taxon>Naviculaceae</taxon>
        <taxon>Seminavis</taxon>
    </lineage>
</organism>
<keyword evidence="3" id="KW-1185">Reference proteome</keyword>
<gene>
    <name evidence="2" type="ORF">SEMRO_655_G182250.1</name>
</gene>
<evidence type="ECO:0000256" key="1">
    <source>
        <dbReference type="SAM" id="MobiDB-lite"/>
    </source>
</evidence>
<accession>A0A9N8E5Y2</accession>
<dbReference type="AlphaFoldDB" id="A0A9N8E5Y2"/>
<name>A0A9N8E5Y2_9STRA</name>